<dbReference type="Pfam" id="PF00149">
    <property type="entry name" value="Metallophos"/>
    <property type="match status" value="1"/>
</dbReference>
<feature type="compositionally biased region" description="Basic and acidic residues" evidence="5">
    <location>
        <begin position="365"/>
        <end position="382"/>
    </location>
</feature>
<protein>
    <recommendedName>
        <fullName evidence="7">Calcineurin-like phosphoesterase domain-containing protein</fullName>
    </recommendedName>
</protein>
<name>A0ABR3VCF0_HUMIN</name>
<dbReference type="InterPro" id="IPR004843">
    <property type="entry name" value="Calcineurin-like_PHP"/>
</dbReference>
<evidence type="ECO:0000313" key="8">
    <source>
        <dbReference type="EMBL" id="KAL1839519.1"/>
    </source>
</evidence>
<evidence type="ECO:0000256" key="5">
    <source>
        <dbReference type="SAM" id="MobiDB-lite"/>
    </source>
</evidence>
<dbReference type="PANTHER" id="PTHR13315:SF4">
    <property type="entry name" value="METALLOPHOSPHOESTERASE, ISOFORM E"/>
    <property type="match status" value="1"/>
</dbReference>
<accession>A0ABR3VCF0</accession>
<feature type="region of interest" description="Disordered" evidence="5">
    <location>
        <begin position="408"/>
        <end position="431"/>
    </location>
</feature>
<evidence type="ECO:0000256" key="1">
    <source>
        <dbReference type="ARBA" id="ARBA00004141"/>
    </source>
</evidence>
<evidence type="ECO:0000259" key="7">
    <source>
        <dbReference type="Pfam" id="PF00149"/>
    </source>
</evidence>
<evidence type="ECO:0000256" key="3">
    <source>
        <dbReference type="ARBA" id="ARBA00022989"/>
    </source>
</evidence>
<gene>
    <name evidence="8" type="ORF">VTJ49DRAFT_1421</name>
</gene>
<sequence>MARPYRSSSKSNGSKGASFSYPNNYCPDLSISSSWLENGRSLAAWTVRALLRFWRDRGRRITYAAVRSTAHRLRLNLASDRLLAFPHVLVAVWFILLLWGERWAFHSKVQRCRWSSWEKWPEGAQPHRVAIVADPQLIDPHTYMGRPWPLDSLTMLVTDNYLRRSYGQLQGHLDPDSIFFLGDLFDGGREWKPAHGDFEDPVWAPHPKNEQKYWKQWLKSYGEEYWLEEYARFVDIFMNPWLHKKAGGRRGRKGQLVVTLPGNHDLGFGDNIKVSVRNRFETYFGSGNRIDVIGNHTFVSVDTVSMSAASSPEAKRHDLKAIYEPVYEFLDKLPAEKQKAVARKLHFLHGHDSETQLQHEVEELPGRTADSGKGRNQKRDDTSSESVSAPELPTVLLTHVPLYRPPGTPCGPLREKWPPTKPPKGQTEPVFPDHRNAISVSGGYQYQNVLGEKDSEELVRKVGNVVHAFSGDDHDYCAVTHPESRGNVPEITIKSISMAMGVSKPGFLLVSLYNPIDPATGKPLPPSLGGIPPGQPTLQTHLCLLPSQLSTYLRYAGFAVVCIVALAMRAVLVPALGLAPFALDPATAQASSFSHYYHSYSSSLSSRRSRGNSRAAILPFRGNTGTSQVGIVVVVGAWEEEEQVGCRWEVGVGRKGKSGAED</sequence>
<evidence type="ECO:0000256" key="2">
    <source>
        <dbReference type="ARBA" id="ARBA00022692"/>
    </source>
</evidence>
<reference evidence="8 9" key="1">
    <citation type="journal article" date="2024" name="Commun. Biol.">
        <title>Comparative genomic analysis of thermophilic fungi reveals convergent evolutionary adaptations and gene losses.</title>
        <authorList>
            <person name="Steindorff A.S."/>
            <person name="Aguilar-Pontes M.V."/>
            <person name="Robinson A.J."/>
            <person name="Andreopoulos B."/>
            <person name="LaButti K."/>
            <person name="Kuo A."/>
            <person name="Mondo S."/>
            <person name="Riley R."/>
            <person name="Otillar R."/>
            <person name="Haridas S."/>
            <person name="Lipzen A."/>
            <person name="Grimwood J."/>
            <person name="Schmutz J."/>
            <person name="Clum A."/>
            <person name="Reid I.D."/>
            <person name="Moisan M.C."/>
            <person name="Butler G."/>
            <person name="Nguyen T.T.M."/>
            <person name="Dewar K."/>
            <person name="Conant G."/>
            <person name="Drula E."/>
            <person name="Henrissat B."/>
            <person name="Hansel C."/>
            <person name="Singer S."/>
            <person name="Hutchinson M.I."/>
            <person name="de Vries R.P."/>
            <person name="Natvig D.O."/>
            <person name="Powell A.J."/>
            <person name="Tsang A."/>
            <person name="Grigoriev I.V."/>
        </authorList>
    </citation>
    <scope>NUCLEOTIDE SEQUENCE [LARGE SCALE GENOMIC DNA]</scope>
    <source>
        <strain evidence="8 9">CBS 620.91</strain>
    </source>
</reference>
<dbReference type="InterPro" id="IPR029052">
    <property type="entry name" value="Metallo-depent_PP-like"/>
</dbReference>
<evidence type="ECO:0000256" key="4">
    <source>
        <dbReference type="ARBA" id="ARBA00023136"/>
    </source>
</evidence>
<keyword evidence="2 6" id="KW-0812">Transmembrane</keyword>
<dbReference type="Proteomes" id="UP001583172">
    <property type="component" value="Unassembled WGS sequence"/>
</dbReference>
<dbReference type="InterPro" id="IPR033308">
    <property type="entry name" value="PGAP5/Cdc1/Ted1"/>
</dbReference>
<evidence type="ECO:0000313" key="9">
    <source>
        <dbReference type="Proteomes" id="UP001583172"/>
    </source>
</evidence>
<keyword evidence="3 6" id="KW-1133">Transmembrane helix</keyword>
<feature type="transmembrane region" description="Helical" evidence="6">
    <location>
        <begin position="82"/>
        <end position="100"/>
    </location>
</feature>
<keyword evidence="4 6" id="KW-0472">Membrane</keyword>
<dbReference type="SUPFAM" id="SSF56300">
    <property type="entry name" value="Metallo-dependent phosphatases"/>
    <property type="match status" value="1"/>
</dbReference>
<dbReference type="EMBL" id="JAZGSY010000152">
    <property type="protein sequence ID" value="KAL1839519.1"/>
    <property type="molecule type" value="Genomic_DNA"/>
</dbReference>
<feature type="domain" description="Calcineurin-like phosphoesterase" evidence="7">
    <location>
        <begin position="128"/>
        <end position="414"/>
    </location>
</feature>
<proteinExistence type="predicted"/>
<organism evidence="8 9">
    <name type="scientific">Humicola insolens</name>
    <name type="common">Soft-rot fungus</name>
    <dbReference type="NCBI Taxonomy" id="85995"/>
    <lineage>
        <taxon>Eukaryota</taxon>
        <taxon>Fungi</taxon>
        <taxon>Dikarya</taxon>
        <taxon>Ascomycota</taxon>
        <taxon>Pezizomycotina</taxon>
        <taxon>Sordariomycetes</taxon>
        <taxon>Sordariomycetidae</taxon>
        <taxon>Sordariales</taxon>
        <taxon>Chaetomiaceae</taxon>
        <taxon>Mycothermus</taxon>
    </lineage>
</organism>
<dbReference type="PANTHER" id="PTHR13315">
    <property type="entry name" value="METALLO PHOSPHOESTERASE RELATED"/>
    <property type="match status" value="1"/>
</dbReference>
<dbReference type="Gene3D" id="3.60.21.10">
    <property type="match status" value="1"/>
</dbReference>
<keyword evidence="9" id="KW-1185">Reference proteome</keyword>
<comment type="caution">
    <text evidence="8">The sequence shown here is derived from an EMBL/GenBank/DDBJ whole genome shotgun (WGS) entry which is preliminary data.</text>
</comment>
<evidence type="ECO:0000256" key="6">
    <source>
        <dbReference type="SAM" id="Phobius"/>
    </source>
</evidence>
<feature type="region of interest" description="Disordered" evidence="5">
    <location>
        <begin position="365"/>
        <end position="391"/>
    </location>
</feature>
<comment type="subcellular location">
    <subcellularLocation>
        <location evidence="1">Membrane</location>
        <topology evidence="1">Multi-pass membrane protein</topology>
    </subcellularLocation>
</comment>